<dbReference type="InterPro" id="IPR042235">
    <property type="entry name" value="ZP-C_dom"/>
</dbReference>
<dbReference type="PROSITE" id="PS51034">
    <property type="entry name" value="ZP_2"/>
    <property type="match status" value="1"/>
</dbReference>
<reference evidence="7" key="1">
    <citation type="submission" date="2025-08" db="UniProtKB">
        <authorList>
            <consortium name="RefSeq"/>
        </authorList>
    </citation>
    <scope>IDENTIFICATION</scope>
    <source>
        <tissue evidence="7">Gonads</tissue>
    </source>
</reference>
<evidence type="ECO:0000313" key="7">
    <source>
        <dbReference type="RefSeq" id="XP_013379657.1"/>
    </source>
</evidence>
<keyword evidence="3" id="KW-0472">Membrane</keyword>
<keyword evidence="1 4" id="KW-0732">Signal</keyword>
<dbReference type="KEGG" id="lak:106151078"/>
<evidence type="ECO:0000256" key="2">
    <source>
        <dbReference type="ARBA" id="ARBA00023157"/>
    </source>
</evidence>
<dbReference type="InParanoid" id="A0A1S3H146"/>
<dbReference type="RefSeq" id="XP_013379657.1">
    <property type="nucleotide sequence ID" value="XM_013524203.1"/>
</dbReference>
<proteinExistence type="predicted"/>
<evidence type="ECO:0000256" key="1">
    <source>
        <dbReference type="ARBA" id="ARBA00022729"/>
    </source>
</evidence>
<dbReference type="PANTHER" id="PTHR14002">
    <property type="entry name" value="ENDOGLIN/TGF-BETA RECEPTOR TYPE III"/>
    <property type="match status" value="1"/>
</dbReference>
<dbReference type="SMART" id="SM00241">
    <property type="entry name" value="ZP"/>
    <property type="match status" value="1"/>
</dbReference>
<name>A0A1S3H146_LINAN</name>
<protein>
    <submittedName>
        <fullName evidence="7">Uncharacterized protein LOC106151078</fullName>
    </submittedName>
</protein>
<feature type="transmembrane region" description="Helical" evidence="3">
    <location>
        <begin position="403"/>
        <end position="430"/>
    </location>
</feature>
<dbReference type="Gene3D" id="2.60.40.4100">
    <property type="entry name" value="Zona pellucida, ZP-C domain"/>
    <property type="match status" value="1"/>
</dbReference>
<evidence type="ECO:0000259" key="5">
    <source>
        <dbReference type="PROSITE" id="PS51034"/>
    </source>
</evidence>
<gene>
    <name evidence="7" type="primary">LOC106151078</name>
</gene>
<keyword evidence="2" id="KW-1015">Disulfide bond</keyword>
<feature type="domain" description="ZP" evidence="5">
    <location>
        <begin position="34"/>
        <end position="288"/>
    </location>
</feature>
<evidence type="ECO:0000256" key="4">
    <source>
        <dbReference type="SAM" id="SignalP"/>
    </source>
</evidence>
<accession>A0A1S3H146</accession>
<keyword evidence="6" id="KW-1185">Reference proteome</keyword>
<dbReference type="Proteomes" id="UP000085678">
    <property type="component" value="Unplaced"/>
</dbReference>
<evidence type="ECO:0000313" key="6">
    <source>
        <dbReference type="Proteomes" id="UP000085678"/>
    </source>
</evidence>
<dbReference type="InterPro" id="IPR001507">
    <property type="entry name" value="ZP_dom"/>
</dbReference>
<sequence>MHTPSVVSTVAVVTVVILSTIGSVESANITTSLTCANDSMLVSYVTGSNTFNPTEGRIYVDGFYDDVNCFTASAPWELNVTVGNCGTAFETAFTVILLHDKDYYLETIDSAQTFTCKASSYATTMHNVSAYVPAGEIIPIVGQEANVPGFDVTITLRLRNTSTGTEITPSSPAVILGGNVTLELTVDPYAPVKIQAVRCWAAGIVTSNGVDSWKYLDLISQSCPAVPFFGRLQQNSTFHSLTSTFPMFLMTPRHASNRTTGFFCTVKACDVTSSDCNYVNCTGAGESGPSWGRRRRRAAALMAGDIEDTVYDGDMSSTDDEEDDGLYHPMGKNDVGKVALGYFLTVYDPEEDINDVQLIEPDGQPQWPGADSSQPGDWLEPGDGQMYNTATAESTDEICINNYVLVIVTVLIGLVVIAFCWISVCFFAYVRKRSARQRQSSKTEIEM</sequence>
<organism evidence="6 7">
    <name type="scientific">Lingula anatina</name>
    <name type="common">Brachiopod</name>
    <name type="synonym">Lingula unguis</name>
    <dbReference type="NCBI Taxonomy" id="7574"/>
    <lineage>
        <taxon>Eukaryota</taxon>
        <taxon>Metazoa</taxon>
        <taxon>Spiralia</taxon>
        <taxon>Lophotrochozoa</taxon>
        <taxon>Brachiopoda</taxon>
        <taxon>Linguliformea</taxon>
        <taxon>Lingulata</taxon>
        <taxon>Lingulida</taxon>
        <taxon>Linguloidea</taxon>
        <taxon>Lingulidae</taxon>
        <taxon>Lingula</taxon>
    </lineage>
</organism>
<feature type="chain" id="PRO_5010383607" evidence="4">
    <location>
        <begin position="27"/>
        <end position="447"/>
    </location>
</feature>
<dbReference type="AlphaFoldDB" id="A0A1S3H146"/>
<keyword evidence="3" id="KW-1133">Transmembrane helix</keyword>
<feature type="signal peptide" evidence="4">
    <location>
        <begin position="1"/>
        <end position="26"/>
    </location>
</feature>
<dbReference type="PANTHER" id="PTHR14002:SF54">
    <property type="entry name" value="ZONA PELLUCIDA SPERM-BINDING PROTEIN 2"/>
    <property type="match status" value="1"/>
</dbReference>
<keyword evidence="3" id="KW-0812">Transmembrane</keyword>
<dbReference type="GeneID" id="106151078"/>
<evidence type="ECO:0000256" key="3">
    <source>
        <dbReference type="SAM" id="Phobius"/>
    </source>
</evidence>